<evidence type="ECO:0000256" key="1">
    <source>
        <dbReference type="SAM" id="Coils"/>
    </source>
</evidence>
<evidence type="ECO:0008006" key="4">
    <source>
        <dbReference type="Google" id="ProtNLM"/>
    </source>
</evidence>
<protein>
    <recommendedName>
        <fullName evidence="4">Genetic interactor of prohibitin 7, mitochondrial</fullName>
    </recommendedName>
</protein>
<dbReference type="AlphaFoldDB" id="A0A1E4S7J2"/>
<organism evidence="2 3">
    <name type="scientific">Cyberlindnera jadinii (strain ATCC 18201 / CBS 1600 / BCRC 20928 / JCM 3617 / NBRC 0987 / NRRL Y-1542)</name>
    <name type="common">Torula yeast</name>
    <name type="synonym">Candida utilis</name>
    <dbReference type="NCBI Taxonomy" id="983966"/>
    <lineage>
        <taxon>Eukaryota</taxon>
        <taxon>Fungi</taxon>
        <taxon>Dikarya</taxon>
        <taxon>Ascomycota</taxon>
        <taxon>Saccharomycotina</taxon>
        <taxon>Saccharomycetes</taxon>
        <taxon>Phaffomycetales</taxon>
        <taxon>Phaffomycetaceae</taxon>
        <taxon>Cyberlindnera</taxon>
    </lineage>
</organism>
<dbReference type="EMBL" id="KV453926">
    <property type="protein sequence ID" value="ODV75497.1"/>
    <property type="molecule type" value="Genomic_DNA"/>
</dbReference>
<reference evidence="2 3" key="1">
    <citation type="journal article" date="2016" name="Proc. Natl. Acad. Sci. U.S.A.">
        <title>Comparative genomics of biotechnologically important yeasts.</title>
        <authorList>
            <person name="Riley R."/>
            <person name="Haridas S."/>
            <person name="Wolfe K.H."/>
            <person name="Lopes M.R."/>
            <person name="Hittinger C.T."/>
            <person name="Goeker M."/>
            <person name="Salamov A.A."/>
            <person name="Wisecaver J.H."/>
            <person name="Long T.M."/>
            <person name="Calvey C.H."/>
            <person name="Aerts A.L."/>
            <person name="Barry K.W."/>
            <person name="Choi C."/>
            <person name="Clum A."/>
            <person name="Coughlan A.Y."/>
            <person name="Deshpande S."/>
            <person name="Douglass A.P."/>
            <person name="Hanson S.J."/>
            <person name="Klenk H.-P."/>
            <person name="LaButti K.M."/>
            <person name="Lapidus A."/>
            <person name="Lindquist E.A."/>
            <person name="Lipzen A.M."/>
            <person name="Meier-Kolthoff J.P."/>
            <person name="Ohm R.A."/>
            <person name="Otillar R.P."/>
            <person name="Pangilinan J.L."/>
            <person name="Peng Y."/>
            <person name="Rokas A."/>
            <person name="Rosa C.A."/>
            <person name="Scheuner C."/>
            <person name="Sibirny A.A."/>
            <person name="Slot J.C."/>
            <person name="Stielow J.B."/>
            <person name="Sun H."/>
            <person name="Kurtzman C.P."/>
            <person name="Blackwell M."/>
            <person name="Grigoriev I.V."/>
            <person name="Jeffries T.W."/>
        </authorList>
    </citation>
    <scope>NUCLEOTIDE SEQUENCE [LARGE SCALE GENOMIC DNA]</scope>
    <source>
        <strain evidence="3">ATCC 18201 / CBS 1600 / BCRC 20928 / JCM 3617 / NBRC 0987 / NRRL Y-1542</strain>
    </source>
</reference>
<feature type="coiled-coil region" evidence="1">
    <location>
        <begin position="224"/>
        <end position="253"/>
    </location>
</feature>
<dbReference type="OMA" id="PYDLPFR"/>
<evidence type="ECO:0000313" key="3">
    <source>
        <dbReference type="Proteomes" id="UP000094389"/>
    </source>
</evidence>
<keyword evidence="1" id="KW-0175">Coiled coil</keyword>
<dbReference type="RefSeq" id="XP_020072536.1">
    <property type="nucleotide sequence ID" value="XM_020216216.1"/>
</dbReference>
<sequence length="261" mass="30391">MSAGCEMIKSTSKSFVIPLRNARLYSSKIETPTVEHEPSSREKAELVSSSLKSIFDGFLTTEESYEPVDIKPILANPRAFAELNQFHRDQITEDLTKRFKQKWQNISPEYKRLSYFVSYGNYGPREELQDNLFANIKPEDLPFASPAAVATSPLDKIHKLPEVDMWQSSPLRQEQFRKMTRRLDPMSKTVVYLALIISLLALYRDKTIGEDGMVIDVPESPLLLADIKRQQDVEREQKELEERQLQLERSNSKKWYFLWLR</sequence>
<dbReference type="OrthoDB" id="186013at2759"/>
<proteinExistence type="predicted"/>
<keyword evidence="3" id="KW-1185">Reference proteome</keyword>
<name>A0A1E4S7J2_CYBJN</name>
<dbReference type="GeneID" id="30990612"/>
<dbReference type="Proteomes" id="UP000094389">
    <property type="component" value="Unassembled WGS sequence"/>
</dbReference>
<gene>
    <name evidence="2" type="ORF">CYBJADRAFT_171410</name>
</gene>
<accession>A0A1E4S7J2</accession>
<evidence type="ECO:0000313" key="2">
    <source>
        <dbReference type="EMBL" id="ODV75497.1"/>
    </source>
</evidence>